<gene>
    <name evidence="2" type="ORF">BDK51DRAFT_39012</name>
</gene>
<sequence length="423" mass="44131">MRSSKVVLVALYACASVNAQGFPSPASDYGLQLVGALPPTYPPCPEPGRHWHNPFSLTSGIPGLLTNVMTFTASFCTDACNNALHACATAVKAACRRKNFSGTHGVHPDFLPTLLNNQPGFQQRPDGRQQLLPRRTNEPHLRRGQCSLSLDSLFKVFCTPCGAQSARAFKAFLALYNSDLSYSQVFEDTYTYITQVLWHCPGGSPTPAANGLLVASPLSGSTTSTPSSMTPVSASDLSRLCDIACSAAINSNLSAAYTPCALSSLPDFSVLNFTGRSTPSITAIPALVKILTSFSPNFCSAPCDTAMKAYGMATAQACGASEPTPRGPIRGPFRTSTIYNLSYKNRLDSGAEYAFQATAISISDVLQRCPKGLLPAVTNGVPGMDTSMPGAGASTNAPSAASSHGISATVALVSALVGVAALV</sequence>
<proteinExistence type="predicted"/>
<protein>
    <recommendedName>
        <fullName evidence="4">Stretch-activated Ca2+-permeable channel component-domain-containing protein</fullName>
    </recommendedName>
</protein>
<name>A0A4P9W761_9FUNG</name>
<evidence type="ECO:0000313" key="3">
    <source>
        <dbReference type="Proteomes" id="UP000269721"/>
    </source>
</evidence>
<reference evidence="3" key="1">
    <citation type="journal article" date="2018" name="Nat. Microbiol.">
        <title>Leveraging single-cell genomics to expand the fungal tree of life.</title>
        <authorList>
            <person name="Ahrendt S.R."/>
            <person name="Quandt C.A."/>
            <person name="Ciobanu D."/>
            <person name="Clum A."/>
            <person name="Salamov A."/>
            <person name="Andreopoulos B."/>
            <person name="Cheng J.F."/>
            <person name="Woyke T."/>
            <person name="Pelin A."/>
            <person name="Henrissat B."/>
            <person name="Reynolds N.K."/>
            <person name="Benny G.L."/>
            <person name="Smith M.E."/>
            <person name="James T.Y."/>
            <person name="Grigoriev I.V."/>
        </authorList>
    </citation>
    <scope>NUCLEOTIDE SEQUENCE [LARGE SCALE GENOMIC DNA]</scope>
</reference>
<dbReference type="EMBL" id="KZ997086">
    <property type="protein sequence ID" value="RKO87892.1"/>
    <property type="molecule type" value="Genomic_DNA"/>
</dbReference>
<feature type="chain" id="PRO_5020669631" description="Stretch-activated Ca2+-permeable channel component-domain-containing protein" evidence="1">
    <location>
        <begin position="20"/>
        <end position="423"/>
    </location>
</feature>
<evidence type="ECO:0000313" key="2">
    <source>
        <dbReference type="EMBL" id="RKO87892.1"/>
    </source>
</evidence>
<dbReference type="Proteomes" id="UP000269721">
    <property type="component" value="Unassembled WGS sequence"/>
</dbReference>
<keyword evidence="3" id="KW-1185">Reference proteome</keyword>
<feature type="signal peptide" evidence="1">
    <location>
        <begin position="1"/>
        <end position="19"/>
    </location>
</feature>
<evidence type="ECO:0008006" key="4">
    <source>
        <dbReference type="Google" id="ProtNLM"/>
    </source>
</evidence>
<dbReference type="AlphaFoldDB" id="A0A4P9W761"/>
<keyword evidence="1" id="KW-0732">Signal</keyword>
<accession>A0A4P9W761</accession>
<organism evidence="2 3">
    <name type="scientific">Blyttiomyces helicus</name>
    <dbReference type="NCBI Taxonomy" id="388810"/>
    <lineage>
        <taxon>Eukaryota</taxon>
        <taxon>Fungi</taxon>
        <taxon>Fungi incertae sedis</taxon>
        <taxon>Chytridiomycota</taxon>
        <taxon>Chytridiomycota incertae sedis</taxon>
        <taxon>Chytridiomycetes</taxon>
        <taxon>Chytridiomycetes incertae sedis</taxon>
        <taxon>Blyttiomyces</taxon>
    </lineage>
</organism>
<evidence type="ECO:0000256" key="1">
    <source>
        <dbReference type="SAM" id="SignalP"/>
    </source>
</evidence>